<comment type="caution">
    <text evidence="1">The sequence shown here is derived from an EMBL/GenBank/DDBJ whole genome shotgun (WGS) entry which is preliminary data.</text>
</comment>
<dbReference type="RefSeq" id="WP_317049954.1">
    <property type="nucleotide sequence ID" value="NZ_CAMRXC010000286.1"/>
</dbReference>
<organism evidence="1 2">
    <name type="scientific">Clostridium neonatale</name>
    <dbReference type="NCBI Taxonomy" id="137838"/>
    <lineage>
        <taxon>Bacteria</taxon>
        <taxon>Bacillati</taxon>
        <taxon>Bacillota</taxon>
        <taxon>Clostridia</taxon>
        <taxon>Eubacteriales</taxon>
        <taxon>Clostridiaceae</taxon>
        <taxon>Clostridium</taxon>
    </lineage>
</organism>
<dbReference type="AlphaFoldDB" id="A0AAD2DHQ6"/>
<evidence type="ECO:0000313" key="1">
    <source>
        <dbReference type="EMBL" id="CAI3694097.1"/>
    </source>
</evidence>
<dbReference type="EMBL" id="CAMTCP010000293">
    <property type="protein sequence ID" value="CAI3694097.1"/>
    <property type="molecule type" value="Genomic_DNA"/>
</dbReference>
<evidence type="ECO:0008006" key="3">
    <source>
        <dbReference type="Google" id="ProtNLM"/>
    </source>
</evidence>
<dbReference type="Pfam" id="PF10076">
    <property type="entry name" value="Phage_Mu_Gp48"/>
    <property type="match status" value="1"/>
</dbReference>
<reference evidence="1" key="1">
    <citation type="submission" date="2022-10" db="EMBL/GenBank/DDBJ databases">
        <authorList>
            <person name="Aires J."/>
            <person name="Mesa V."/>
        </authorList>
    </citation>
    <scope>NUCLEOTIDE SEQUENCE</scope>
    <source>
        <strain evidence="1">Clostridium neonatale JD116</strain>
    </source>
</reference>
<accession>A0AAD2DHQ6</accession>
<protein>
    <recommendedName>
        <fullName evidence="3">DUF2313 domain-containing protein</fullName>
    </recommendedName>
</protein>
<dbReference type="Proteomes" id="UP001189143">
    <property type="component" value="Unassembled WGS sequence"/>
</dbReference>
<sequence>MDDNNFINLSAFVPDFISEIEEIKSVYAVEGEELGLLEKEIKDILNQFRVDTATWGLDIWEKIYGIETDLSLTYEERREIVKAKKRGQGTTTIAMIKNTAEAFSGGEVEIIERNTNSYFVVKFVGTKGVPSNMTAFCNMLNEIKPAHLNYEFEYTYNIVEVVKPFTVAEVKKYTVEELLISKLEH</sequence>
<dbReference type="InterPro" id="IPR018755">
    <property type="entry name" value="Phage_Mu_Gp48"/>
</dbReference>
<evidence type="ECO:0000313" key="2">
    <source>
        <dbReference type="Proteomes" id="UP001189143"/>
    </source>
</evidence>
<proteinExistence type="predicted"/>
<name>A0AAD2DHQ6_9CLOT</name>
<gene>
    <name evidence="1" type="ORF">CNEO2_900011</name>
</gene>